<dbReference type="WBParaSite" id="GPLIN_000892900">
    <property type="protein sequence ID" value="GPLIN_000892900"/>
    <property type="gene ID" value="GPLIN_000892900"/>
</dbReference>
<dbReference type="Proteomes" id="UP000050741">
    <property type="component" value="Unassembled WGS sequence"/>
</dbReference>
<reference evidence="5" key="2">
    <citation type="submission" date="2016-06" db="UniProtKB">
        <authorList>
            <consortium name="WormBaseParasite"/>
        </authorList>
    </citation>
    <scope>IDENTIFICATION</scope>
</reference>
<dbReference type="Gene3D" id="2.60.120.920">
    <property type="match status" value="2"/>
</dbReference>
<dbReference type="SUPFAM" id="SSF49899">
    <property type="entry name" value="Concanavalin A-like lectins/glucanases"/>
    <property type="match status" value="2"/>
</dbReference>
<evidence type="ECO:0000259" key="3">
    <source>
        <dbReference type="PROSITE" id="PS50188"/>
    </source>
</evidence>
<feature type="chain" id="PRO_5008147181" evidence="2">
    <location>
        <begin position="25"/>
        <end position="310"/>
    </location>
</feature>
<feature type="domain" description="B30.2/SPRY" evidence="3">
    <location>
        <begin position="37"/>
        <end position="243"/>
    </location>
</feature>
<proteinExistence type="predicted"/>
<keyword evidence="4" id="KW-1185">Reference proteome</keyword>
<evidence type="ECO:0000256" key="1">
    <source>
        <dbReference type="SAM" id="MobiDB-lite"/>
    </source>
</evidence>
<dbReference type="InterPro" id="IPR003877">
    <property type="entry name" value="SPRY_dom"/>
</dbReference>
<feature type="region of interest" description="Disordered" evidence="1">
    <location>
        <begin position="25"/>
        <end position="61"/>
    </location>
</feature>
<evidence type="ECO:0000313" key="4">
    <source>
        <dbReference type="Proteomes" id="UP000050741"/>
    </source>
</evidence>
<feature type="compositionally biased region" description="Polar residues" evidence="1">
    <location>
        <begin position="38"/>
        <end position="53"/>
    </location>
</feature>
<accession>A0A183C7T3</accession>
<dbReference type="InterPro" id="IPR044736">
    <property type="entry name" value="Gid1/RanBPM/SPLA_SPRY"/>
</dbReference>
<keyword evidence="2" id="KW-0732">Signal</keyword>
<dbReference type="InterPro" id="IPR050618">
    <property type="entry name" value="Ubq-SigPath_Reg"/>
</dbReference>
<dbReference type="InterPro" id="IPR013320">
    <property type="entry name" value="ConA-like_dom_sf"/>
</dbReference>
<dbReference type="PROSITE" id="PS50188">
    <property type="entry name" value="B302_SPRY"/>
    <property type="match status" value="1"/>
</dbReference>
<protein>
    <submittedName>
        <fullName evidence="5">B30.2/SPRY domain-containing protein</fullName>
    </submittedName>
</protein>
<sequence length="310" mass="34460">MPTFLFLAAICLLVGASILLETDASPKPNKKLEKGPSSAANAESTPGLTTKNRWATPVEPEATPDKKLALIETDGLIVQFTGEKREWRSVFAKQSIPKNGIFYYEVTILEKGINVYIGLATKNMELNNPVGWSEGTYAYSNYGDFWGHEFEGCPRYKGRPVIRGKPTFEKDDIIGCGVDLKTGQIIYTKNGERLATRQMIYKGNGQQPLVHYLQVDSAAELYPCISFKELEAFVDDIIGCGVDLKTGQIIYTKNGERLATRQMIYKGNGQQPLVHYLQVDSAAELYPCISLYKPGTKIEANFGPKFKYTA</sequence>
<dbReference type="InterPro" id="IPR043136">
    <property type="entry name" value="B30.2/SPRY_sf"/>
</dbReference>
<feature type="signal peptide" evidence="2">
    <location>
        <begin position="1"/>
        <end position="24"/>
    </location>
</feature>
<evidence type="ECO:0000313" key="5">
    <source>
        <dbReference type="WBParaSite" id="GPLIN_000892900"/>
    </source>
</evidence>
<dbReference type="InterPro" id="IPR001870">
    <property type="entry name" value="B30.2/SPRY"/>
</dbReference>
<reference evidence="4" key="1">
    <citation type="submission" date="2014-05" db="EMBL/GenBank/DDBJ databases">
        <title>The genome and life-stage specific transcriptomes of Globodera pallida elucidate key aspects of plant parasitism by a cyst nematode.</title>
        <authorList>
            <person name="Cotton J.A."/>
            <person name="Lilley C.J."/>
            <person name="Jones L.M."/>
            <person name="Kikuchi T."/>
            <person name="Reid A.J."/>
            <person name="Thorpe P."/>
            <person name="Tsai I.J."/>
            <person name="Beasley H."/>
            <person name="Blok V."/>
            <person name="Cock P.J.A."/>
            <person name="Van den Akker S.E."/>
            <person name="Holroyd N."/>
            <person name="Hunt M."/>
            <person name="Mantelin S."/>
            <person name="Naghra H."/>
            <person name="Pain A."/>
            <person name="Palomares-Rius J.E."/>
            <person name="Zarowiecki M."/>
            <person name="Berriman M."/>
            <person name="Jones J.T."/>
            <person name="Urwin P.E."/>
        </authorList>
    </citation>
    <scope>NUCLEOTIDE SEQUENCE [LARGE SCALE GENOMIC DNA]</scope>
    <source>
        <strain evidence="4">Lindley</strain>
    </source>
</reference>
<organism evidence="4 5">
    <name type="scientific">Globodera pallida</name>
    <name type="common">Potato cyst nematode worm</name>
    <name type="synonym">Heterodera pallida</name>
    <dbReference type="NCBI Taxonomy" id="36090"/>
    <lineage>
        <taxon>Eukaryota</taxon>
        <taxon>Metazoa</taxon>
        <taxon>Ecdysozoa</taxon>
        <taxon>Nematoda</taxon>
        <taxon>Chromadorea</taxon>
        <taxon>Rhabditida</taxon>
        <taxon>Tylenchina</taxon>
        <taxon>Tylenchomorpha</taxon>
        <taxon>Tylenchoidea</taxon>
        <taxon>Heteroderidae</taxon>
        <taxon>Heteroderinae</taxon>
        <taxon>Globodera</taxon>
    </lineage>
</organism>
<name>A0A183C7T3_GLOPA</name>
<dbReference type="AlphaFoldDB" id="A0A183C7T3"/>
<dbReference type="PANTHER" id="PTHR12864">
    <property type="entry name" value="RAN BINDING PROTEIN 9-RELATED"/>
    <property type="match status" value="1"/>
</dbReference>
<dbReference type="CDD" id="cd12885">
    <property type="entry name" value="SPRY_RanBP_like"/>
    <property type="match status" value="1"/>
</dbReference>
<dbReference type="SMART" id="SM00449">
    <property type="entry name" value="SPRY"/>
    <property type="match status" value="1"/>
</dbReference>
<evidence type="ECO:0000256" key="2">
    <source>
        <dbReference type="SAM" id="SignalP"/>
    </source>
</evidence>
<dbReference type="Pfam" id="PF00622">
    <property type="entry name" value="SPRY"/>
    <property type="match status" value="2"/>
</dbReference>